<gene>
    <name evidence="2" type="ORF">NLS_LOCUS2641</name>
</gene>
<dbReference type="InterPro" id="IPR008962">
    <property type="entry name" value="PapD-like_sf"/>
</dbReference>
<evidence type="ECO:0000313" key="3">
    <source>
        <dbReference type="Proteomes" id="UP000277928"/>
    </source>
</evidence>
<evidence type="ECO:0000259" key="1">
    <source>
        <dbReference type="Pfam" id="PF00635"/>
    </source>
</evidence>
<dbReference type="Proteomes" id="UP000277928">
    <property type="component" value="Unassembled WGS sequence"/>
</dbReference>
<protein>
    <recommendedName>
        <fullName evidence="1">MSP domain-containing protein</fullName>
    </recommendedName>
</protein>
<dbReference type="InterPro" id="IPR000535">
    <property type="entry name" value="MSP_dom"/>
</dbReference>
<dbReference type="Pfam" id="PF00635">
    <property type="entry name" value="Motile_Sperm"/>
    <property type="match status" value="1"/>
</dbReference>
<dbReference type="AlphaFoldDB" id="A0A3P6SFU8"/>
<dbReference type="OrthoDB" id="5853820at2759"/>
<organism evidence="2 3">
    <name type="scientific">Litomosoides sigmodontis</name>
    <name type="common">Filarial nematode worm</name>
    <dbReference type="NCBI Taxonomy" id="42156"/>
    <lineage>
        <taxon>Eukaryota</taxon>
        <taxon>Metazoa</taxon>
        <taxon>Ecdysozoa</taxon>
        <taxon>Nematoda</taxon>
        <taxon>Chromadorea</taxon>
        <taxon>Rhabditida</taxon>
        <taxon>Spirurina</taxon>
        <taxon>Spiruromorpha</taxon>
        <taxon>Filarioidea</taxon>
        <taxon>Onchocercidae</taxon>
        <taxon>Litomosoides</taxon>
    </lineage>
</organism>
<keyword evidence="3" id="KW-1185">Reference proteome</keyword>
<feature type="domain" description="MSP" evidence="1">
    <location>
        <begin position="4"/>
        <end position="64"/>
    </location>
</feature>
<accession>A0A3P6SFU8</accession>
<dbReference type="EMBL" id="UYRX01000125">
    <property type="protein sequence ID" value="VDK74832.1"/>
    <property type="molecule type" value="Genomic_DNA"/>
</dbReference>
<reference evidence="2 3" key="1">
    <citation type="submission" date="2018-08" db="EMBL/GenBank/DDBJ databases">
        <authorList>
            <person name="Laetsch R D."/>
            <person name="Stevens L."/>
            <person name="Kumar S."/>
            <person name="Blaxter L. M."/>
        </authorList>
    </citation>
    <scope>NUCLEOTIDE SEQUENCE [LARGE SCALE GENOMIC DNA]</scope>
</reference>
<dbReference type="OMA" id="CGWLEKF"/>
<evidence type="ECO:0000313" key="2">
    <source>
        <dbReference type="EMBL" id="VDK74832.1"/>
    </source>
</evidence>
<dbReference type="InterPro" id="IPR013783">
    <property type="entry name" value="Ig-like_fold"/>
</dbReference>
<sequence>MSHPKEIIFPATNKSVVRRLLLRNNTKTNFAIKLRTNNPSLVMEPSKGFLQAGRTQPISLCLDGTQKATVSGASVISTPFKRSIEIYCRPVDRRSEAECRRWFLEPTENGQSSSQLAQTLQIKTSNGFAPLETVLDLPCLAIAIQAEQHPTHMTSDSDTVTAHQIDSGTATACAISDAELLEMLPPDWVLNTARGIEESDWNGNILSLSRPTCGWLEKFFDSIFPPDETQETIAPCAASREI</sequence>
<name>A0A3P6SFU8_LITSI</name>
<dbReference type="SUPFAM" id="SSF49354">
    <property type="entry name" value="PapD-like"/>
    <property type="match status" value="1"/>
</dbReference>
<dbReference type="Gene3D" id="2.60.40.10">
    <property type="entry name" value="Immunoglobulins"/>
    <property type="match status" value="1"/>
</dbReference>
<proteinExistence type="predicted"/>